<name>A0A1D7YP76_9ACTN</name>
<feature type="chain" id="PRO_5009103203" description="DUF4097 domain-containing protein" evidence="2">
    <location>
        <begin position="31"/>
        <end position="256"/>
    </location>
</feature>
<feature type="compositionally biased region" description="Polar residues" evidence="1">
    <location>
        <begin position="183"/>
        <end position="193"/>
    </location>
</feature>
<organism evidence="4 5">
    <name type="scientific">Streptomyces fodineus</name>
    <dbReference type="NCBI Taxonomy" id="1904616"/>
    <lineage>
        <taxon>Bacteria</taxon>
        <taxon>Bacillati</taxon>
        <taxon>Actinomycetota</taxon>
        <taxon>Actinomycetes</taxon>
        <taxon>Kitasatosporales</taxon>
        <taxon>Streptomycetaceae</taxon>
        <taxon>Streptomyces</taxon>
    </lineage>
</organism>
<feature type="region of interest" description="Disordered" evidence="1">
    <location>
        <begin position="221"/>
        <end position="256"/>
    </location>
</feature>
<feature type="region of interest" description="Disordered" evidence="1">
    <location>
        <begin position="140"/>
        <end position="194"/>
    </location>
</feature>
<evidence type="ECO:0000256" key="1">
    <source>
        <dbReference type="SAM" id="MobiDB-lite"/>
    </source>
</evidence>
<evidence type="ECO:0000313" key="5">
    <source>
        <dbReference type="Proteomes" id="UP000094960"/>
    </source>
</evidence>
<dbReference type="EMBL" id="CP017248">
    <property type="protein sequence ID" value="AOR37393.1"/>
    <property type="molecule type" value="Genomic_DNA"/>
</dbReference>
<keyword evidence="5" id="KW-1185">Reference proteome</keyword>
<accession>A0A1D7YP76</accession>
<keyword evidence="2" id="KW-0732">Signal</keyword>
<protein>
    <recommendedName>
        <fullName evidence="3">DUF4097 domain-containing protein</fullName>
    </recommendedName>
</protein>
<feature type="signal peptide" evidence="2">
    <location>
        <begin position="1"/>
        <end position="30"/>
    </location>
</feature>
<gene>
    <name evidence="4" type="ORF">BFF78_29245</name>
</gene>
<dbReference type="Proteomes" id="UP000094960">
    <property type="component" value="Chromosome"/>
</dbReference>
<evidence type="ECO:0000313" key="4">
    <source>
        <dbReference type="EMBL" id="AOR37393.1"/>
    </source>
</evidence>
<dbReference type="PROSITE" id="PS51257">
    <property type="entry name" value="PROKAR_LIPOPROTEIN"/>
    <property type="match status" value="1"/>
</dbReference>
<dbReference type="AlphaFoldDB" id="A0A1D7YP76"/>
<dbReference type="RefSeq" id="WP_069783882.1">
    <property type="nucleotide sequence ID" value="NZ_CP017248.1"/>
</dbReference>
<dbReference type="Pfam" id="PF13349">
    <property type="entry name" value="DUF4097"/>
    <property type="match status" value="1"/>
</dbReference>
<feature type="domain" description="DUF4097" evidence="3">
    <location>
        <begin position="123"/>
        <end position="252"/>
    </location>
</feature>
<evidence type="ECO:0000259" key="3">
    <source>
        <dbReference type="Pfam" id="PF13349"/>
    </source>
</evidence>
<reference evidence="5" key="1">
    <citation type="submission" date="2016-09" db="EMBL/GenBank/DDBJ databases">
        <title>Streptomyces puniciscabiei strain:TW1S1 Genome sequencing and assembly.</title>
        <authorList>
            <person name="Kim M.-K."/>
            <person name="Kim S.B."/>
        </authorList>
    </citation>
    <scope>NUCLEOTIDE SEQUENCE [LARGE SCALE GENOMIC DNA]</scope>
    <source>
        <strain evidence="5">TW1S1</strain>
    </source>
</reference>
<sequence>MARSVPVRAATMAVVTGVLVAGVSACGADAGDDTHPDHRSFALHGRTLTVDSDDSALEVVATDSAKPGTVDVTRWFQGSVVVGHDPTARWSFKDDRLVLRVHCSGFIADCSSRHRIEVPRGISVKIDNADGSVRAHGFKDPLSVDTSDGAVHVTDSSGPLDLKSADGSLSADVSSRRVKADTSDGSVQLQLSGTPDLVDASSTDGAVTVVLPKGAYRVSAGADDGGVSVSVPRDDNSPHRVSAHSSDGKVTVRTAN</sequence>
<dbReference type="InterPro" id="IPR025164">
    <property type="entry name" value="Toastrack_DUF4097"/>
</dbReference>
<evidence type="ECO:0000256" key="2">
    <source>
        <dbReference type="SAM" id="SignalP"/>
    </source>
</evidence>
<proteinExistence type="predicted"/>
<dbReference type="KEGG" id="spun:BFF78_29245"/>